<organism evidence="5 6">
    <name type="scientific">Batillaria attramentaria</name>
    <dbReference type="NCBI Taxonomy" id="370345"/>
    <lineage>
        <taxon>Eukaryota</taxon>
        <taxon>Metazoa</taxon>
        <taxon>Spiralia</taxon>
        <taxon>Lophotrochozoa</taxon>
        <taxon>Mollusca</taxon>
        <taxon>Gastropoda</taxon>
        <taxon>Caenogastropoda</taxon>
        <taxon>Sorbeoconcha</taxon>
        <taxon>Cerithioidea</taxon>
        <taxon>Batillariidae</taxon>
        <taxon>Batillaria</taxon>
    </lineage>
</organism>
<dbReference type="PROSITE" id="PS50088">
    <property type="entry name" value="ANK_REPEAT"/>
    <property type="match status" value="6"/>
</dbReference>
<dbReference type="PROSITE" id="PS50297">
    <property type="entry name" value="ANK_REP_REGION"/>
    <property type="match status" value="6"/>
</dbReference>
<reference evidence="5 6" key="1">
    <citation type="journal article" date="2023" name="Sci. Data">
        <title>Genome assembly of the Korean intertidal mud-creeper Batillaria attramentaria.</title>
        <authorList>
            <person name="Patra A.K."/>
            <person name="Ho P.T."/>
            <person name="Jun S."/>
            <person name="Lee S.J."/>
            <person name="Kim Y."/>
            <person name="Won Y.J."/>
        </authorList>
    </citation>
    <scope>NUCLEOTIDE SEQUENCE [LARGE SCALE GENOMIC DNA]</scope>
    <source>
        <strain evidence="5">Wonlab-2016</strain>
    </source>
</reference>
<dbReference type="PROSITE" id="PS50225">
    <property type="entry name" value="SOCS"/>
    <property type="match status" value="1"/>
</dbReference>
<dbReference type="InterPro" id="IPR051637">
    <property type="entry name" value="Ank_repeat_dom-contain_49"/>
</dbReference>
<dbReference type="Gene3D" id="1.25.40.20">
    <property type="entry name" value="Ankyrin repeat-containing domain"/>
    <property type="match status" value="3"/>
</dbReference>
<feature type="repeat" description="ANK" evidence="3">
    <location>
        <begin position="228"/>
        <end position="262"/>
    </location>
</feature>
<protein>
    <recommendedName>
        <fullName evidence="4">SOCS box domain-containing protein</fullName>
    </recommendedName>
</protein>
<dbReference type="Pfam" id="PF12796">
    <property type="entry name" value="Ank_2"/>
    <property type="match status" value="3"/>
</dbReference>
<dbReference type="InterPro" id="IPR036770">
    <property type="entry name" value="Ankyrin_rpt-contain_sf"/>
</dbReference>
<dbReference type="InterPro" id="IPR036036">
    <property type="entry name" value="SOCS_box-like_dom_sf"/>
</dbReference>
<name>A0ABD0KIH3_9CAEN</name>
<sequence length="417" mass="45317">MEAICSAILTGHATCHDIELLLSTTSTQDLDKHYNGFTPLCLACKLNRYDLVALLLGRGAQPNTPSYYLGKLPLHFACDHSDGNIDTVRLLVAEGAEVNVRDEDGNTGLHLACTESNVAVVKFLIASGADVMAGDIDDETPLVRACYAKSVELIDILLKAGSDANHPHGLPLEIAVRAPSLEGLKLLIAGGAEVTRNAYLSFASEHNYLDMMKVLHNYGVDVNRRGQLNLTALHHACISRESSPDAVRLLLSWGADINAASMTGDTPLHYACQNFALDKVRVLLSNGAGVNTLDATQLSPLLVVLTTRCQPEETSQYLTLMKLLLSAGARIQVDTLERLKVLIVYLQSSTQVKEGLFQLLMHHASRPLPLQHLCRNSIRTQISAGVDEKVCCLPLPKSMMLFLQYDDVLNDEAVSAL</sequence>
<dbReference type="PANTHER" id="PTHR24180:SF45">
    <property type="entry name" value="POLY [ADP-RIBOSE] POLYMERASE TANKYRASE"/>
    <property type="match status" value="1"/>
</dbReference>
<keyword evidence="1" id="KW-0677">Repeat</keyword>
<dbReference type="AlphaFoldDB" id="A0ABD0KIH3"/>
<proteinExistence type="predicted"/>
<keyword evidence="6" id="KW-1185">Reference proteome</keyword>
<dbReference type="SMART" id="SM00248">
    <property type="entry name" value="ANK"/>
    <property type="match status" value="8"/>
</dbReference>
<comment type="caution">
    <text evidence="5">The sequence shown here is derived from an EMBL/GenBank/DDBJ whole genome shotgun (WGS) entry which is preliminary data.</text>
</comment>
<evidence type="ECO:0000259" key="4">
    <source>
        <dbReference type="PROSITE" id="PS50225"/>
    </source>
</evidence>
<feature type="repeat" description="ANK" evidence="3">
    <location>
        <begin position="104"/>
        <end position="136"/>
    </location>
</feature>
<dbReference type="SMART" id="SM00969">
    <property type="entry name" value="SOCS_box"/>
    <property type="match status" value="1"/>
</dbReference>
<dbReference type="Pfam" id="PF07525">
    <property type="entry name" value="SOCS_box"/>
    <property type="match status" value="1"/>
</dbReference>
<evidence type="ECO:0000313" key="6">
    <source>
        <dbReference type="Proteomes" id="UP001519460"/>
    </source>
</evidence>
<dbReference type="InterPro" id="IPR002110">
    <property type="entry name" value="Ankyrin_rpt"/>
</dbReference>
<dbReference type="Proteomes" id="UP001519460">
    <property type="component" value="Unassembled WGS sequence"/>
</dbReference>
<dbReference type="Gene3D" id="1.10.750.20">
    <property type="entry name" value="SOCS box"/>
    <property type="match status" value="1"/>
</dbReference>
<feature type="domain" description="SOCS box" evidence="4">
    <location>
        <begin position="355"/>
        <end position="409"/>
    </location>
</feature>
<dbReference type="CDD" id="cd03587">
    <property type="entry name" value="SOCS"/>
    <property type="match status" value="1"/>
</dbReference>
<feature type="repeat" description="ANK" evidence="3">
    <location>
        <begin position="69"/>
        <end position="103"/>
    </location>
</feature>
<feature type="repeat" description="ANK" evidence="3">
    <location>
        <begin position="35"/>
        <end position="67"/>
    </location>
</feature>
<evidence type="ECO:0000256" key="2">
    <source>
        <dbReference type="ARBA" id="ARBA00023043"/>
    </source>
</evidence>
<evidence type="ECO:0000313" key="5">
    <source>
        <dbReference type="EMBL" id="KAK7486979.1"/>
    </source>
</evidence>
<dbReference type="SUPFAM" id="SSF158235">
    <property type="entry name" value="SOCS box-like"/>
    <property type="match status" value="1"/>
</dbReference>
<dbReference type="EMBL" id="JACVVK020000171">
    <property type="protein sequence ID" value="KAK7486979.1"/>
    <property type="molecule type" value="Genomic_DNA"/>
</dbReference>
<feature type="repeat" description="ANK" evidence="3">
    <location>
        <begin position="137"/>
        <end position="169"/>
    </location>
</feature>
<gene>
    <name evidence="5" type="ORF">BaRGS_00021795</name>
</gene>
<dbReference type="PANTHER" id="PTHR24180">
    <property type="entry name" value="CYCLIN-DEPENDENT KINASE INHIBITOR 2C-RELATED"/>
    <property type="match status" value="1"/>
</dbReference>
<evidence type="ECO:0000256" key="1">
    <source>
        <dbReference type="ARBA" id="ARBA00022737"/>
    </source>
</evidence>
<dbReference type="PRINTS" id="PR01415">
    <property type="entry name" value="ANKYRIN"/>
</dbReference>
<keyword evidence="2 3" id="KW-0040">ANK repeat</keyword>
<dbReference type="SUPFAM" id="SSF48403">
    <property type="entry name" value="Ankyrin repeat"/>
    <property type="match status" value="1"/>
</dbReference>
<dbReference type="InterPro" id="IPR001496">
    <property type="entry name" value="SOCS_box"/>
</dbReference>
<evidence type="ECO:0000256" key="3">
    <source>
        <dbReference type="PROSITE-ProRule" id="PRU00023"/>
    </source>
</evidence>
<accession>A0ABD0KIH3</accession>
<feature type="repeat" description="ANK" evidence="3">
    <location>
        <begin position="263"/>
        <end position="295"/>
    </location>
</feature>